<dbReference type="SUPFAM" id="SSF49265">
    <property type="entry name" value="Fibronectin type III"/>
    <property type="match status" value="5"/>
</dbReference>
<dbReference type="PANTHER" id="PTHR47135">
    <property type="entry name" value="FIBRONECTIN TYPE III DOMAIN-CONTAINING PROTEIN 7"/>
    <property type="match status" value="1"/>
</dbReference>
<keyword evidence="3" id="KW-1185">Reference proteome</keyword>
<dbReference type="InterPro" id="IPR013783">
    <property type="entry name" value="Ig-like_fold"/>
</dbReference>
<feature type="domain" description="Fibronectin type-III" evidence="1">
    <location>
        <begin position="1"/>
        <end position="80"/>
    </location>
</feature>
<dbReference type="Pfam" id="PF00041">
    <property type="entry name" value="fn3"/>
    <property type="match status" value="1"/>
</dbReference>
<evidence type="ECO:0000313" key="3">
    <source>
        <dbReference type="Proteomes" id="UP001434883"/>
    </source>
</evidence>
<dbReference type="PROSITE" id="PS50853">
    <property type="entry name" value="FN3"/>
    <property type="match status" value="2"/>
</dbReference>
<dbReference type="CDD" id="cd00063">
    <property type="entry name" value="FN3"/>
    <property type="match status" value="1"/>
</dbReference>
<proteinExistence type="predicted"/>
<sequence>MDCEANSLIISWSESAGADSYIATLQDSDSQSTTCQGTTEGSCNVTGLSCGQIYHVSVVSSDGYCNSPPTNVLDTHSEPCIPERITTVYTMTIGQVQWDKAAGADNYTVRGETEQGLPVSCTTRDNFCPCTASNVVASYDCDNNTAEVSWSHGEGASSYMVTAVSPDGYRASCETNELQCELLELECGQTYNITLTTVSNQCEIETHTNVSFSTRPCIPEQVQSYTRCENSLGSISWTMYAKAESYLAIAVAEDGHTHECTTNTTKCTWNDLHCGEIYTVNVIALDYQCTSMPSNSTTIRMEPCPPTDVRSVLNCLSNIALLSWTGSAGAEFYTATVTAEDGHTMSCASDSEQCAIPNIQCGKSNIVTVVGSNRICDSDPSKAGILQSALVEWQPSRGADSYIVQAFGVEEHETNCSTNSQSCILPDLMCGFTYNVSVIAINSVCNVSQSEPTNVRASLRCQTNSAAVTWERASGALSYVAVGVTTDGGHRAECNNTMTYCDLSNLQCGQTYNVSVFGLDESCSSVESNKTYVRTGMSSRSITVGSYEVIWWLDLLREYVLSTFAFVTSLSLSSLSPMPTSECGC</sequence>
<dbReference type="EMBL" id="JAHRIN010058922">
    <property type="protein sequence ID" value="MEQ2211430.1"/>
    <property type="molecule type" value="Genomic_DNA"/>
</dbReference>
<accession>A0ABV0RTS3</accession>
<dbReference type="SMART" id="SM00060">
    <property type="entry name" value="FN3"/>
    <property type="match status" value="3"/>
</dbReference>
<dbReference type="InterPro" id="IPR003961">
    <property type="entry name" value="FN3_dom"/>
</dbReference>
<gene>
    <name evidence="2" type="ORF">XENOCAPTIV_000725</name>
</gene>
<name>A0ABV0RTS3_9TELE</name>
<organism evidence="2 3">
    <name type="scientific">Xenoophorus captivus</name>
    <dbReference type="NCBI Taxonomy" id="1517983"/>
    <lineage>
        <taxon>Eukaryota</taxon>
        <taxon>Metazoa</taxon>
        <taxon>Chordata</taxon>
        <taxon>Craniata</taxon>
        <taxon>Vertebrata</taxon>
        <taxon>Euteleostomi</taxon>
        <taxon>Actinopterygii</taxon>
        <taxon>Neopterygii</taxon>
        <taxon>Teleostei</taxon>
        <taxon>Neoteleostei</taxon>
        <taxon>Acanthomorphata</taxon>
        <taxon>Ovalentaria</taxon>
        <taxon>Atherinomorphae</taxon>
        <taxon>Cyprinodontiformes</taxon>
        <taxon>Goodeidae</taxon>
        <taxon>Xenoophorus</taxon>
    </lineage>
</organism>
<reference evidence="2 3" key="1">
    <citation type="submission" date="2021-06" db="EMBL/GenBank/DDBJ databases">
        <authorList>
            <person name="Palmer J.M."/>
        </authorList>
    </citation>
    <scope>NUCLEOTIDE SEQUENCE [LARGE SCALE GENOMIC DNA]</scope>
    <source>
        <strain evidence="2 3">XC_2019</strain>
        <tissue evidence="2">Muscle</tissue>
    </source>
</reference>
<dbReference type="Gene3D" id="2.60.40.10">
    <property type="entry name" value="Immunoglobulins"/>
    <property type="match status" value="4"/>
</dbReference>
<evidence type="ECO:0000313" key="2">
    <source>
        <dbReference type="EMBL" id="MEQ2211430.1"/>
    </source>
</evidence>
<dbReference type="PANTHER" id="PTHR47135:SF3">
    <property type="entry name" value="FIBRONECTIN TYPE-III DOMAIN-CONTAINING PROTEIN"/>
    <property type="match status" value="1"/>
</dbReference>
<comment type="caution">
    <text evidence="2">The sequence shown here is derived from an EMBL/GenBank/DDBJ whole genome shotgun (WGS) entry which is preliminary data.</text>
</comment>
<evidence type="ECO:0000259" key="1">
    <source>
        <dbReference type="PROSITE" id="PS50853"/>
    </source>
</evidence>
<protein>
    <recommendedName>
        <fullName evidence="1">Fibronectin type-III domain-containing protein</fullName>
    </recommendedName>
</protein>
<dbReference type="InterPro" id="IPR036116">
    <property type="entry name" value="FN3_sf"/>
</dbReference>
<feature type="domain" description="Fibronectin type-III" evidence="1">
    <location>
        <begin position="451"/>
        <end position="538"/>
    </location>
</feature>
<dbReference type="Proteomes" id="UP001434883">
    <property type="component" value="Unassembled WGS sequence"/>
</dbReference>